<accession>A0ABR4A4Y6</accession>
<gene>
    <name evidence="1" type="ORF">N7G274_006422</name>
</gene>
<dbReference type="Proteomes" id="UP001590950">
    <property type="component" value="Unassembled WGS sequence"/>
</dbReference>
<proteinExistence type="predicted"/>
<evidence type="ECO:0008006" key="3">
    <source>
        <dbReference type="Google" id="ProtNLM"/>
    </source>
</evidence>
<keyword evidence="2" id="KW-1185">Reference proteome</keyword>
<evidence type="ECO:0000313" key="1">
    <source>
        <dbReference type="EMBL" id="KAL2040964.1"/>
    </source>
</evidence>
<organism evidence="1 2">
    <name type="scientific">Stereocaulon virgatum</name>
    <dbReference type="NCBI Taxonomy" id="373712"/>
    <lineage>
        <taxon>Eukaryota</taxon>
        <taxon>Fungi</taxon>
        <taxon>Dikarya</taxon>
        <taxon>Ascomycota</taxon>
        <taxon>Pezizomycotina</taxon>
        <taxon>Lecanoromycetes</taxon>
        <taxon>OSLEUM clade</taxon>
        <taxon>Lecanoromycetidae</taxon>
        <taxon>Lecanorales</taxon>
        <taxon>Lecanorineae</taxon>
        <taxon>Stereocaulaceae</taxon>
        <taxon>Stereocaulon</taxon>
    </lineage>
</organism>
<dbReference type="EMBL" id="JBEFKJ010000019">
    <property type="protein sequence ID" value="KAL2040964.1"/>
    <property type="molecule type" value="Genomic_DNA"/>
</dbReference>
<protein>
    <recommendedName>
        <fullName evidence="3">F-box domain-containing protein</fullName>
    </recommendedName>
</protein>
<reference evidence="1 2" key="1">
    <citation type="submission" date="2024-09" db="EMBL/GenBank/DDBJ databases">
        <title>Rethinking Asexuality: The Enigmatic Case of Functional Sexual Genes in Lepraria (Stereocaulaceae).</title>
        <authorList>
            <person name="Doellman M."/>
            <person name="Sun Y."/>
            <person name="Barcenas-Pena A."/>
            <person name="Lumbsch H.T."/>
            <person name="Grewe F."/>
        </authorList>
    </citation>
    <scope>NUCLEOTIDE SEQUENCE [LARGE SCALE GENOMIC DNA]</scope>
    <source>
        <strain evidence="1 2">Mercado 3170</strain>
    </source>
</reference>
<evidence type="ECO:0000313" key="2">
    <source>
        <dbReference type="Proteomes" id="UP001590950"/>
    </source>
</evidence>
<name>A0ABR4A4Y6_9LECA</name>
<comment type="caution">
    <text evidence="1">The sequence shown here is derived from an EMBL/GenBank/DDBJ whole genome shotgun (WGS) entry which is preliminary data.</text>
</comment>
<sequence length="179" mass="20406">MQHTVEATSTTSNSTITKHTQEPKITPFQLLDLPRELRDRIYSFAVASRRSHHKLTGQPSDWFNPAILGVNHQVNKEASEAIFKTEIKILLNYHTIETCYSAQWRSMLSERLSFDRCNVHLDVGLPNTGRHNVFVPYVVPEAGSKLDRSLDHEFAKNCHSLNSSVLNAYLRSTCSPWGR</sequence>